<sequence length="673" mass="75295">MAFEGEGAGEAKLSFAPAPMEFASRDIDMSGRDAFALTERGVCYILSETLIDLSEPAQVYRTRLVQQVTGSDGLQPTASFEIVFDPAHERLVIHTASVLRDGERREAASPAAFELLRRELNLERAMYDGRLTAHMIIPDVRVGDIVETAFSIIGANPALGGRFSRRQQLQWAAHLIEADFRVRAPQDRALVWRTHGAAPSVEETLEAGVRQWRWRQQDIPALIYDNDTPAWWIAHSEIHIADRMSWDEVAALFRDHYLAPAELPQALTGEIDQLAVSFATAGERAAEALRFVQRLLRYHSVGMGAGGFRPRAIREIWDSRYGDCKDASRLLTVVLQRLGLEACPALVNTATGAGLNEAMPHATAFDHCVVRAEAEGKVWWLDPTMAPQAGRLSRLTQARPGWALPLRVEARLEQIREVERQIVCETFEEWTFGRNAADPAELKLRTIYRSWRADDMRRWGENEGFPSVSRRMREGLERTYGEVSEVEPLTWADDTAANEIALIEHYSVSKPFAVNEGGDAGVKFESLDDVVGPTLVGSERPRREQPIHIGTPRIVRVERVLNFPIKPQITPWNLALSGPGVTGRSQFEWLDSKRGRNIVEVDVERSIVAASEVRSYFAFQRRMRANNGISFVLDTRRGRLTGDAKGQTTWRSWAVVGAIVLLLILLRVAAPGA</sequence>
<evidence type="ECO:0000313" key="4">
    <source>
        <dbReference type="Proteomes" id="UP000824334"/>
    </source>
</evidence>
<evidence type="ECO:0000313" key="3">
    <source>
        <dbReference type="EMBL" id="QYC10917.1"/>
    </source>
</evidence>
<dbReference type="InterPro" id="IPR024618">
    <property type="entry name" value="DUF3857"/>
</dbReference>
<feature type="domain" description="DUF3857" evidence="2">
    <location>
        <begin position="58"/>
        <end position="221"/>
    </location>
</feature>
<keyword evidence="1" id="KW-1133">Transmembrane helix</keyword>
<keyword evidence="4" id="KW-1185">Reference proteome</keyword>
<name>A0ABX8TJD8_9CAUL</name>
<feature type="transmembrane region" description="Helical" evidence="1">
    <location>
        <begin position="650"/>
        <end position="670"/>
    </location>
</feature>
<evidence type="ECO:0000256" key="1">
    <source>
        <dbReference type="SAM" id="Phobius"/>
    </source>
</evidence>
<keyword evidence="1" id="KW-0472">Membrane</keyword>
<evidence type="ECO:0000259" key="2">
    <source>
        <dbReference type="Pfam" id="PF12969"/>
    </source>
</evidence>
<dbReference type="Proteomes" id="UP000824334">
    <property type="component" value="Chromosome"/>
</dbReference>
<organism evidence="3 4">
    <name type="scientific">Brevundimonas nasdae</name>
    <dbReference type="NCBI Taxonomy" id="172043"/>
    <lineage>
        <taxon>Bacteria</taxon>
        <taxon>Pseudomonadati</taxon>
        <taxon>Pseudomonadota</taxon>
        <taxon>Alphaproteobacteria</taxon>
        <taxon>Caulobacterales</taxon>
        <taxon>Caulobacteraceae</taxon>
        <taxon>Brevundimonas</taxon>
    </lineage>
</organism>
<dbReference type="Pfam" id="PF12969">
    <property type="entry name" value="DUF3857"/>
    <property type="match status" value="1"/>
</dbReference>
<dbReference type="EMBL" id="CP080034">
    <property type="protein sequence ID" value="QYC10917.1"/>
    <property type="molecule type" value="Genomic_DNA"/>
</dbReference>
<proteinExistence type="predicted"/>
<reference evidence="3 4" key="1">
    <citation type="submission" date="2021-07" db="EMBL/GenBank/DDBJ databases">
        <title>Isolation and characterization of bacteria from a gold mining with a capacity of golden bioaccumulation.</title>
        <authorList>
            <person name="Yang X.J."/>
        </authorList>
    </citation>
    <scope>NUCLEOTIDE SEQUENCE [LARGE SCALE GENOMIC DNA]</scope>
    <source>
        <strain evidence="3 4">Au29</strain>
    </source>
</reference>
<gene>
    <name evidence="3" type="ORF">KWG56_02580</name>
</gene>
<keyword evidence="1" id="KW-0812">Transmembrane</keyword>
<dbReference type="GeneID" id="94374134"/>
<accession>A0ABX8TJD8</accession>
<dbReference type="RefSeq" id="WP_219353620.1">
    <property type="nucleotide sequence ID" value="NZ_CP080034.1"/>
</dbReference>
<protein>
    <submittedName>
        <fullName evidence="3">DUF3857 domain-containing protein</fullName>
    </submittedName>
</protein>